<feature type="domain" description="PPIase FKBP-type" evidence="12">
    <location>
        <begin position="87"/>
        <end position="177"/>
    </location>
</feature>
<name>A0A3Q2X8V4_HAPBU</name>
<evidence type="ECO:0000256" key="10">
    <source>
        <dbReference type="ARBA" id="ARBA00023235"/>
    </source>
</evidence>
<dbReference type="Gene3D" id="1.10.238.10">
    <property type="entry name" value="EF-hand"/>
    <property type="match status" value="1"/>
</dbReference>
<keyword evidence="6" id="KW-0256">Endoplasmic reticulum</keyword>
<keyword evidence="7" id="KW-0106">Calcium</keyword>
<keyword evidence="10 11" id="KW-0413">Isomerase</keyword>
<dbReference type="PROSITE" id="PS00018">
    <property type="entry name" value="EF_HAND_1"/>
    <property type="match status" value="2"/>
</dbReference>
<evidence type="ECO:0000256" key="8">
    <source>
        <dbReference type="ARBA" id="ARBA00023110"/>
    </source>
</evidence>
<dbReference type="GeneTree" id="ENSGT00940000159964"/>
<dbReference type="GO" id="GO:0005783">
    <property type="term" value="C:endoplasmic reticulum"/>
    <property type="evidence" value="ECO:0007669"/>
    <property type="project" value="UniProtKB-ARBA"/>
</dbReference>
<evidence type="ECO:0000256" key="2">
    <source>
        <dbReference type="ARBA" id="ARBA00013194"/>
    </source>
</evidence>
<reference evidence="14" key="1">
    <citation type="submission" date="2025-08" db="UniProtKB">
        <authorList>
            <consortium name="Ensembl"/>
        </authorList>
    </citation>
    <scope>IDENTIFICATION</scope>
</reference>
<keyword evidence="15" id="KW-1185">Reference proteome</keyword>
<dbReference type="InterPro" id="IPR002048">
    <property type="entry name" value="EF_hand_dom"/>
</dbReference>
<dbReference type="PANTHER" id="PTHR46222:SF2">
    <property type="entry name" value="PEPTIDYL-PROLYL CIS-TRANS ISOMERASE FKBP7"/>
    <property type="match status" value="1"/>
</dbReference>
<dbReference type="GO" id="GO:0005509">
    <property type="term" value="F:calcium ion binding"/>
    <property type="evidence" value="ECO:0007669"/>
    <property type="project" value="InterPro"/>
</dbReference>
<sequence>TLNSLQVFREENHKDKPFFLSGSSRWRSSCLLTHAQTGICHTKKSTPITDEGLSLWPVSAAEEELDGEVETEVLFKPEECSQRSKRGDLINAHYDGFLAKDGSQFYCSRTDKDGQPQWFVLGVGQVIKGLDDGMMGMCPGEKRKLTIPSTLAFGEKGKGPVPPNATVVFEVEVLSVSKGPRTMEAFGRMDLDKDKSLSKAEVKEYLKLEYEKGGKPRDDPFYEKLIDDIFYKNDGDRDGAISAKEYNIYQHDEL</sequence>
<dbReference type="InterPro" id="IPR046357">
    <property type="entry name" value="PPIase_dom_sf"/>
</dbReference>
<dbReference type="STRING" id="8153.ENSHBUP00000035331"/>
<keyword evidence="9" id="KW-0325">Glycoprotein</keyword>
<evidence type="ECO:0000256" key="1">
    <source>
        <dbReference type="ARBA" id="ARBA00000971"/>
    </source>
</evidence>
<dbReference type="SUPFAM" id="SSF47473">
    <property type="entry name" value="EF-hand"/>
    <property type="match status" value="1"/>
</dbReference>
<dbReference type="InterPro" id="IPR001179">
    <property type="entry name" value="PPIase_FKBP_dom"/>
</dbReference>
<protein>
    <recommendedName>
        <fullName evidence="2 11">peptidylprolyl isomerase</fullName>
        <ecNumber evidence="2 11">5.2.1.8</ecNumber>
    </recommendedName>
</protein>
<reference evidence="14" key="2">
    <citation type="submission" date="2025-09" db="UniProtKB">
        <authorList>
            <consortium name="Ensembl"/>
        </authorList>
    </citation>
    <scope>IDENTIFICATION</scope>
</reference>
<comment type="catalytic activity">
    <reaction evidence="1 11">
        <text>[protein]-peptidylproline (omega=180) = [protein]-peptidylproline (omega=0)</text>
        <dbReference type="Rhea" id="RHEA:16237"/>
        <dbReference type="Rhea" id="RHEA-COMP:10747"/>
        <dbReference type="Rhea" id="RHEA-COMP:10748"/>
        <dbReference type="ChEBI" id="CHEBI:83833"/>
        <dbReference type="ChEBI" id="CHEBI:83834"/>
        <dbReference type="EC" id="5.2.1.8"/>
    </reaction>
</comment>
<dbReference type="EC" id="5.2.1.8" evidence="2 11"/>
<dbReference type="GO" id="GO:0003755">
    <property type="term" value="F:peptidyl-prolyl cis-trans isomerase activity"/>
    <property type="evidence" value="ECO:0007669"/>
    <property type="project" value="UniProtKB-KW"/>
</dbReference>
<dbReference type="Proteomes" id="UP000264840">
    <property type="component" value="Unplaced"/>
</dbReference>
<dbReference type="FunFam" id="3.10.50.40:FF:000006">
    <property type="entry name" value="Peptidyl-prolyl cis-trans isomerase"/>
    <property type="match status" value="1"/>
</dbReference>
<evidence type="ECO:0000256" key="11">
    <source>
        <dbReference type="PROSITE-ProRule" id="PRU00277"/>
    </source>
</evidence>
<evidence type="ECO:0000256" key="9">
    <source>
        <dbReference type="ARBA" id="ARBA00023180"/>
    </source>
</evidence>
<proteinExistence type="predicted"/>
<keyword evidence="4" id="KW-0732">Signal</keyword>
<evidence type="ECO:0000259" key="12">
    <source>
        <dbReference type="PROSITE" id="PS50059"/>
    </source>
</evidence>
<dbReference type="Ensembl" id="ENSHBUT00000030921.1">
    <property type="protein sequence ID" value="ENSHBUP00000035331.1"/>
    <property type="gene ID" value="ENSHBUG00000023447.1"/>
</dbReference>
<organism evidence="14 15">
    <name type="scientific">Haplochromis burtoni</name>
    <name type="common">Burton's mouthbrooder</name>
    <name type="synonym">Chromis burtoni</name>
    <dbReference type="NCBI Taxonomy" id="8153"/>
    <lineage>
        <taxon>Eukaryota</taxon>
        <taxon>Metazoa</taxon>
        <taxon>Chordata</taxon>
        <taxon>Craniata</taxon>
        <taxon>Vertebrata</taxon>
        <taxon>Euteleostomi</taxon>
        <taxon>Actinopterygii</taxon>
        <taxon>Neopterygii</taxon>
        <taxon>Teleostei</taxon>
        <taxon>Neoteleostei</taxon>
        <taxon>Acanthomorphata</taxon>
        <taxon>Ovalentaria</taxon>
        <taxon>Cichlomorphae</taxon>
        <taxon>Cichliformes</taxon>
        <taxon>Cichlidae</taxon>
        <taxon>African cichlids</taxon>
        <taxon>Pseudocrenilabrinae</taxon>
        <taxon>Haplochromini</taxon>
        <taxon>Haplochromis</taxon>
    </lineage>
</organism>
<evidence type="ECO:0000256" key="7">
    <source>
        <dbReference type="ARBA" id="ARBA00022837"/>
    </source>
</evidence>
<dbReference type="InterPro" id="IPR011992">
    <property type="entry name" value="EF-hand-dom_pair"/>
</dbReference>
<evidence type="ECO:0000259" key="13">
    <source>
        <dbReference type="PROSITE" id="PS50222"/>
    </source>
</evidence>
<keyword evidence="8 11" id="KW-0697">Rotamase</keyword>
<dbReference type="AlphaFoldDB" id="A0A3Q2X8V4"/>
<dbReference type="PANTHER" id="PTHR46222">
    <property type="entry name" value="PEPTIDYL-PROLYL CIS-TRANS ISOMERASE FKBP7/14"/>
    <property type="match status" value="1"/>
</dbReference>
<dbReference type="InterPro" id="IPR018247">
    <property type="entry name" value="EF_Hand_1_Ca_BS"/>
</dbReference>
<keyword evidence="3" id="KW-0479">Metal-binding</keyword>
<evidence type="ECO:0000313" key="14">
    <source>
        <dbReference type="Ensembl" id="ENSHBUP00000035331.1"/>
    </source>
</evidence>
<evidence type="ECO:0000256" key="4">
    <source>
        <dbReference type="ARBA" id="ARBA00022729"/>
    </source>
</evidence>
<evidence type="ECO:0000313" key="15">
    <source>
        <dbReference type="Proteomes" id="UP000264840"/>
    </source>
</evidence>
<evidence type="ECO:0000256" key="3">
    <source>
        <dbReference type="ARBA" id="ARBA00022723"/>
    </source>
</evidence>
<keyword evidence="5" id="KW-0677">Repeat</keyword>
<dbReference type="SUPFAM" id="SSF54534">
    <property type="entry name" value="FKBP-like"/>
    <property type="match status" value="1"/>
</dbReference>
<evidence type="ECO:0000256" key="5">
    <source>
        <dbReference type="ARBA" id="ARBA00022737"/>
    </source>
</evidence>
<dbReference type="InterPro" id="IPR052273">
    <property type="entry name" value="PPIase_FKBP"/>
</dbReference>
<accession>A0A3Q2X8V4</accession>
<dbReference type="PROSITE" id="PS50059">
    <property type="entry name" value="FKBP_PPIASE"/>
    <property type="match status" value="1"/>
</dbReference>
<dbReference type="Gene3D" id="3.10.50.40">
    <property type="match status" value="1"/>
</dbReference>
<dbReference type="Pfam" id="PF00254">
    <property type="entry name" value="FKBP_C"/>
    <property type="match status" value="1"/>
</dbReference>
<dbReference type="PROSITE" id="PS50222">
    <property type="entry name" value="EF_HAND_2"/>
    <property type="match status" value="1"/>
</dbReference>
<evidence type="ECO:0000256" key="6">
    <source>
        <dbReference type="ARBA" id="ARBA00022824"/>
    </source>
</evidence>
<feature type="domain" description="EF-hand" evidence="13">
    <location>
        <begin position="177"/>
        <end position="212"/>
    </location>
</feature>